<dbReference type="Pfam" id="PF13618">
    <property type="entry name" value="Gluconate_2-dh3"/>
    <property type="match status" value="1"/>
</dbReference>
<evidence type="ECO:0000313" key="2">
    <source>
        <dbReference type="EMBL" id="ABZ69557.1"/>
    </source>
</evidence>
<dbReference type="PROSITE" id="PS51318">
    <property type="entry name" value="TAT"/>
    <property type="match status" value="1"/>
</dbReference>
<dbReference type="OrthoDB" id="6385145at2"/>
<evidence type="ECO:0000256" key="1">
    <source>
        <dbReference type="SAM" id="MobiDB-lite"/>
    </source>
</evidence>
<dbReference type="InterPro" id="IPR006311">
    <property type="entry name" value="TAT_signal"/>
</dbReference>
<evidence type="ECO:0008006" key="3">
    <source>
        <dbReference type="Google" id="ProtNLM"/>
    </source>
</evidence>
<name>B0T5J9_CAUSK</name>
<dbReference type="EMBL" id="CP000927">
    <property type="protein sequence ID" value="ABZ69557.1"/>
    <property type="molecule type" value="Genomic_DNA"/>
</dbReference>
<dbReference type="InterPro" id="IPR027056">
    <property type="entry name" value="Gluconate_2DH_su3"/>
</dbReference>
<dbReference type="AlphaFoldDB" id="B0T5J9"/>
<organism evidence="2">
    <name type="scientific">Caulobacter sp. (strain K31)</name>
    <dbReference type="NCBI Taxonomy" id="366602"/>
    <lineage>
        <taxon>Bacteria</taxon>
        <taxon>Pseudomonadati</taxon>
        <taxon>Pseudomonadota</taxon>
        <taxon>Alphaproteobacteria</taxon>
        <taxon>Caulobacterales</taxon>
        <taxon>Caulobacteraceae</taxon>
        <taxon>Caulobacter</taxon>
    </lineage>
</organism>
<dbReference type="KEGG" id="cak:Caul_0420"/>
<dbReference type="HOGENOM" id="CLU_089930_0_0_5"/>
<gene>
    <name evidence="2" type="ordered locus">Caul_0420</name>
</gene>
<protein>
    <recommendedName>
        <fullName evidence="3">Twin-arginine translocation pathway signal</fullName>
    </recommendedName>
</protein>
<dbReference type="STRING" id="366602.Caul_0420"/>
<sequence precursor="true">MADGPFLAPHSAADRGQLSRRRVLLAGLAGSSLLALGGAGACAARDPKADLRLLEILSDLVIPDTDTPGAKATGAPAFAALALAHGMKGAQSDTLQVLEAQLDAKAGGPFRGATPAARLAALTEIDNTTVAARPPSAWGVVKSLILRGHYTSEIGASQELRYELTPGRFDPDVPVKPGERAWSSDANARNFS</sequence>
<reference evidence="2" key="1">
    <citation type="submission" date="2008-01" db="EMBL/GenBank/DDBJ databases">
        <title>Complete sequence of chromosome of Caulobacter sp. K31.</title>
        <authorList>
            <consortium name="US DOE Joint Genome Institute"/>
            <person name="Copeland A."/>
            <person name="Lucas S."/>
            <person name="Lapidus A."/>
            <person name="Barry K."/>
            <person name="Glavina del Rio T."/>
            <person name="Dalin E."/>
            <person name="Tice H."/>
            <person name="Pitluck S."/>
            <person name="Bruce D."/>
            <person name="Goodwin L."/>
            <person name="Thompson L.S."/>
            <person name="Brettin T."/>
            <person name="Detter J.C."/>
            <person name="Han C."/>
            <person name="Schmutz J."/>
            <person name="Larimer F."/>
            <person name="Land M."/>
            <person name="Hauser L."/>
            <person name="Kyrpides N."/>
            <person name="Kim E."/>
            <person name="Stephens C."/>
            <person name="Richardson P."/>
        </authorList>
    </citation>
    <scope>NUCLEOTIDE SEQUENCE [LARGE SCALE GENOMIC DNA]</scope>
    <source>
        <strain evidence="2">K31</strain>
    </source>
</reference>
<feature type="region of interest" description="Disordered" evidence="1">
    <location>
        <begin position="172"/>
        <end position="192"/>
    </location>
</feature>
<accession>B0T5J9</accession>
<proteinExistence type="predicted"/>
<dbReference type="eggNOG" id="ENOG50349UK">
    <property type="taxonomic scope" value="Bacteria"/>
</dbReference>